<accession>A0A182FZF0</accession>
<keyword evidence="3" id="KW-1185">Reference proteome</keyword>
<dbReference type="STRING" id="7167.A0A182FZF0"/>
<protein>
    <submittedName>
        <fullName evidence="2">Uncharacterized protein</fullName>
    </submittedName>
</protein>
<dbReference type="SUPFAM" id="SSF57667">
    <property type="entry name" value="beta-beta-alpha zinc fingers"/>
    <property type="match status" value="1"/>
</dbReference>
<dbReference type="InterPro" id="IPR039970">
    <property type="entry name" value="TF_Grauzone"/>
</dbReference>
<feature type="compositionally biased region" description="Polar residues" evidence="1">
    <location>
        <begin position="133"/>
        <end position="149"/>
    </location>
</feature>
<evidence type="ECO:0000256" key="1">
    <source>
        <dbReference type="SAM" id="MobiDB-lite"/>
    </source>
</evidence>
<dbReference type="InterPro" id="IPR013087">
    <property type="entry name" value="Znf_C2H2_type"/>
</dbReference>
<dbReference type="AlphaFoldDB" id="A0A182FZF0"/>
<name>A0A182FZF0_ANOAL</name>
<dbReference type="EnsemblMetazoa" id="AALB014966-RA">
    <property type="protein sequence ID" value="AALB014966-PA"/>
    <property type="gene ID" value="AALB014966"/>
</dbReference>
<dbReference type="InterPro" id="IPR036236">
    <property type="entry name" value="Znf_C2H2_sf"/>
</dbReference>
<dbReference type="PANTHER" id="PTHR23225">
    <property type="entry name" value="ZINC FINGER PROTEIN"/>
    <property type="match status" value="1"/>
</dbReference>
<dbReference type="GO" id="GO:0003700">
    <property type="term" value="F:DNA-binding transcription factor activity"/>
    <property type="evidence" value="ECO:0007669"/>
    <property type="project" value="InterPro"/>
</dbReference>
<dbReference type="PROSITE" id="PS00028">
    <property type="entry name" value="ZINC_FINGER_C2H2_1"/>
    <property type="match status" value="1"/>
</dbReference>
<dbReference type="PANTHER" id="PTHR23225:SF2">
    <property type="entry name" value="AT09679P-RELATED"/>
    <property type="match status" value="1"/>
</dbReference>
<dbReference type="Proteomes" id="UP000069272">
    <property type="component" value="Chromosome 3R"/>
</dbReference>
<dbReference type="VEuPathDB" id="VectorBase:AALB014966"/>
<proteinExistence type="predicted"/>
<evidence type="ECO:0000313" key="2">
    <source>
        <dbReference type="EnsemblMetazoa" id="AALB014966-PA"/>
    </source>
</evidence>
<feature type="region of interest" description="Disordered" evidence="1">
    <location>
        <begin position="91"/>
        <end position="149"/>
    </location>
</feature>
<dbReference type="Gene3D" id="3.30.160.60">
    <property type="entry name" value="Classic Zinc Finger"/>
    <property type="match status" value="1"/>
</dbReference>
<reference evidence="2 3" key="1">
    <citation type="journal article" date="2017" name="G3 (Bethesda)">
        <title>The Physical Genome Mapping of Anopheles albimanus Corrected Scaffold Misassemblies and Identified Interarm Rearrangements in Genus Anopheles.</title>
        <authorList>
            <person name="Artemov G.N."/>
            <person name="Peery A.N."/>
            <person name="Jiang X."/>
            <person name="Tu Z."/>
            <person name="Stegniy V.N."/>
            <person name="Sharakhova M.V."/>
            <person name="Sharakhov I.V."/>
        </authorList>
    </citation>
    <scope>NUCLEOTIDE SEQUENCE [LARGE SCALE GENOMIC DNA]</scope>
    <source>
        <strain evidence="2 3">ALBI9_A</strain>
    </source>
</reference>
<organism evidence="2 3">
    <name type="scientific">Anopheles albimanus</name>
    <name type="common">New world malaria mosquito</name>
    <dbReference type="NCBI Taxonomy" id="7167"/>
    <lineage>
        <taxon>Eukaryota</taxon>
        <taxon>Metazoa</taxon>
        <taxon>Ecdysozoa</taxon>
        <taxon>Arthropoda</taxon>
        <taxon>Hexapoda</taxon>
        <taxon>Insecta</taxon>
        <taxon>Pterygota</taxon>
        <taxon>Neoptera</taxon>
        <taxon>Endopterygota</taxon>
        <taxon>Diptera</taxon>
        <taxon>Nematocera</taxon>
        <taxon>Culicoidea</taxon>
        <taxon>Culicidae</taxon>
        <taxon>Anophelinae</taxon>
        <taxon>Anopheles</taxon>
    </lineage>
</organism>
<sequence>MAECSFCGGTCSDYSTLATNYLYRSVVEKHFGFEDQLDHLSICIICWKKVHDFNTFYNEVKQRACIRQIMGGSPVEAESLQNEVMVEIEENRENDDDGSNISPHKNDSEEQSSSDALQAKPSKNRRRKMTLRSAATSTPVEYERNSTSPETILKRNDASRIRAKDVAEHFVLRCRVCNQNFDKFKRLQEHSSTAHGVAAYVECCDRKFNNITTVREHILFHRDPMAFRCDECTRSFSCIRYLNQHKCRALEKRNDCKQAKERRTIT</sequence>
<evidence type="ECO:0000313" key="3">
    <source>
        <dbReference type="Proteomes" id="UP000069272"/>
    </source>
</evidence>
<reference evidence="2" key="2">
    <citation type="submission" date="2022-08" db="UniProtKB">
        <authorList>
            <consortium name="EnsemblMetazoa"/>
        </authorList>
    </citation>
    <scope>IDENTIFICATION</scope>
    <source>
        <strain evidence="2">STECLA/ALBI9_A</strain>
    </source>
</reference>